<reference evidence="1 2" key="1">
    <citation type="submission" date="2019-02" db="EMBL/GenBank/DDBJ databases">
        <title>Genome sequencing of the rare red list fungi Phellinidium pouzarii.</title>
        <authorList>
            <person name="Buettner E."/>
            <person name="Kellner H."/>
        </authorList>
    </citation>
    <scope>NUCLEOTIDE SEQUENCE [LARGE SCALE GENOMIC DNA]</scope>
    <source>
        <strain evidence="1 2">DSM 108285</strain>
    </source>
</reference>
<evidence type="ECO:0000313" key="1">
    <source>
        <dbReference type="EMBL" id="THH02721.1"/>
    </source>
</evidence>
<proteinExistence type="predicted"/>
<accession>A0A4S4KWD9</accession>
<organism evidence="1 2">
    <name type="scientific">Phellinidium pouzarii</name>
    <dbReference type="NCBI Taxonomy" id="167371"/>
    <lineage>
        <taxon>Eukaryota</taxon>
        <taxon>Fungi</taxon>
        <taxon>Dikarya</taxon>
        <taxon>Basidiomycota</taxon>
        <taxon>Agaricomycotina</taxon>
        <taxon>Agaricomycetes</taxon>
        <taxon>Hymenochaetales</taxon>
        <taxon>Hymenochaetaceae</taxon>
        <taxon>Phellinidium</taxon>
    </lineage>
</organism>
<name>A0A4S4KWD9_9AGAM</name>
<comment type="caution">
    <text evidence="1">The sequence shown here is derived from an EMBL/GenBank/DDBJ whole genome shotgun (WGS) entry which is preliminary data.</text>
</comment>
<dbReference type="Proteomes" id="UP000308199">
    <property type="component" value="Unassembled WGS sequence"/>
</dbReference>
<gene>
    <name evidence="1" type="ORF">EW145_g6709</name>
</gene>
<evidence type="ECO:0000313" key="2">
    <source>
        <dbReference type="Proteomes" id="UP000308199"/>
    </source>
</evidence>
<sequence length="155" mass="16737">MDATDKVSILAVIDRIQVRTHATHLIALLLMGPRQAYSSSVNRFNVRDRYSRPKGCSTSSPSKIGECLHGQSYDGGGTFAYVSLKAEKKHRNQLLATDLSLKQTPVCVNAIAPSVFPSHFSGTAGRLETYTKTTMSALQPTQGGILEGTDVLPQS</sequence>
<keyword evidence="2" id="KW-1185">Reference proteome</keyword>
<protein>
    <submittedName>
        <fullName evidence="1">Uncharacterized protein</fullName>
    </submittedName>
</protein>
<dbReference type="EMBL" id="SGPK01000539">
    <property type="protein sequence ID" value="THH02721.1"/>
    <property type="molecule type" value="Genomic_DNA"/>
</dbReference>
<dbReference type="AlphaFoldDB" id="A0A4S4KWD9"/>